<name>A0A6G0Y1S7_APHCR</name>
<evidence type="ECO:0000256" key="1">
    <source>
        <dbReference type="SAM" id="MobiDB-lite"/>
    </source>
</evidence>
<feature type="compositionally biased region" description="Basic and acidic residues" evidence="1">
    <location>
        <begin position="124"/>
        <end position="133"/>
    </location>
</feature>
<accession>A0A6G0Y1S7</accession>
<dbReference type="EMBL" id="VUJU01006833">
    <property type="protein sequence ID" value="KAF0747478.1"/>
    <property type="molecule type" value="Genomic_DNA"/>
</dbReference>
<proteinExistence type="predicted"/>
<gene>
    <name evidence="2" type="ORF">FWK35_00024988</name>
</gene>
<feature type="compositionally biased region" description="Low complexity" evidence="1">
    <location>
        <begin position="80"/>
        <end position="100"/>
    </location>
</feature>
<organism evidence="2 3">
    <name type="scientific">Aphis craccivora</name>
    <name type="common">Cowpea aphid</name>
    <dbReference type="NCBI Taxonomy" id="307492"/>
    <lineage>
        <taxon>Eukaryota</taxon>
        <taxon>Metazoa</taxon>
        <taxon>Ecdysozoa</taxon>
        <taxon>Arthropoda</taxon>
        <taxon>Hexapoda</taxon>
        <taxon>Insecta</taxon>
        <taxon>Pterygota</taxon>
        <taxon>Neoptera</taxon>
        <taxon>Paraneoptera</taxon>
        <taxon>Hemiptera</taxon>
        <taxon>Sternorrhyncha</taxon>
        <taxon>Aphidomorpha</taxon>
        <taxon>Aphidoidea</taxon>
        <taxon>Aphididae</taxon>
        <taxon>Aphidini</taxon>
        <taxon>Aphis</taxon>
        <taxon>Aphis</taxon>
    </lineage>
</organism>
<feature type="region of interest" description="Disordered" evidence="1">
    <location>
        <begin position="16"/>
        <end position="66"/>
    </location>
</feature>
<evidence type="ECO:0000313" key="3">
    <source>
        <dbReference type="Proteomes" id="UP000478052"/>
    </source>
</evidence>
<feature type="region of interest" description="Disordered" evidence="1">
    <location>
        <begin position="80"/>
        <end position="176"/>
    </location>
</feature>
<dbReference type="AlphaFoldDB" id="A0A6G0Y1S7"/>
<protein>
    <recommendedName>
        <fullName evidence="4">USP domain-containing protein</fullName>
    </recommendedName>
</protein>
<comment type="caution">
    <text evidence="2">The sequence shown here is derived from an EMBL/GenBank/DDBJ whole genome shotgun (WGS) entry which is preliminary data.</text>
</comment>
<dbReference type="Proteomes" id="UP000478052">
    <property type="component" value="Unassembled WGS sequence"/>
</dbReference>
<sequence>MLGAGDTIRGAMATSGRLDPAFGVGQRRRCPTDASTGGEDVHRTAATGSSAGGNLPARVGRQGGEYPEDTLTAAATIYSPTTTNPTTITATKAVTPTLPNRTPPPPAKERTEAQQARNRKKFQQLKDKKRAREQSASQNHRLAKQTCARFESGGRLQWPVNTSTGGNDGGGRTSVQECKTRGDGIVHQPGTAQPSRGLARHRQGRLAGCSRSTVGVSGDGVRQQVLHPGDVTPTALKGLGKRGYLKLWREVEQADLHHDTTSGTSTPCVAVGGSMTRYATATSTKYRHRSDRSATLSTAITGDEDTILSTLPPTLQRLGGTGSQVAPNEYRPPAIVLSCVNRRTSHNKKFDHSGNGTTTSCYFVFSSDLYRDYHDHSTAVHIFVLFSFVFGNKTTTHPCTRNPCVFFYRNIFPINLMELVKGSFTKLQNAIDNMDPDPLLSYIRKCYRSYCNDTITVTKVLGQHIWLDTIFNNQTNEKDIICTLNDIPHQIILNNNNTYKFVAVIGYVGGNGDTLGHYIANWRRIHGYWEEHDDLAPKIKRCSASKMVKPYAILFTPFSSSLRSYHPT</sequence>
<keyword evidence="3" id="KW-1185">Reference proteome</keyword>
<evidence type="ECO:0008006" key="4">
    <source>
        <dbReference type="Google" id="ProtNLM"/>
    </source>
</evidence>
<evidence type="ECO:0000313" key="2">
    <source>
        <dbReference type="EMBL" id="KAF0747478.1"/>
    </source>
</evidence>
<reference evidence="2 3" key="1">
    <citation type="submission" date="2019-08" db="EMBL/GenBank/DDBJ databases">
        <title>Whole genome of Aphis craccivora.</title>
        <authorList>
            <person name="Voronova N.V."/>
            <person name="Shulinski R.S."/>
            <person name="Bandarenka Y.V."/>
            <person name="Zhorov D.G."/>
            <person name="Warner D."/>
        </authorList>
    </citation>
    <scope>NUCLEOTIDE SEQUENCE [LARGE SCALE GENOMIC DNA]</scope>
    <source>
        <strain evidence="2">180601</strain>
        <tissue evidence="2">Whole Body</tissue>
    </source>
</reference>
<dbReference type="OrthoDB" id="7600614at2759"/>